<dbReference type="AlphaFoldDB" id="A0A484AWU2"/>
<organism evidence="2 3">
    <name type="scientific">Drosophila navojoa</name>
    <name type="common">Fruit fly</name>
    <dbReference type="NCBI Taxonomy" id="7232"/>
    <lineage>
        <taxon>Eukaryota</taxon>
        <taxon>Metazoa</taxon>
        <taxon>Ecdysozoa</taxon>
        <taxon>Arthropoda</taxon>
        <taxon>Hexapoda</taxon>
        <taxon>Insecta</taxon>
        <taxon>Pterygota</taxon>
        <taxon>Neoptera</taxon>
        <taxon>Endopterygota</taxon>
        <taxon>Diptera</taxon>
        <taxon>Brachycera</taxon>
        <taxon>Muscomorpha</taxon>
        <taxon>Ephydroidea</taxon>
        <taxon>Drosophilidae</taxon>
        <taxon>Drosophila</taxon>
    </lineage>
</organism>
<name>A0A484AWU2_DRONA</name>
<accession>A0A484AWU2</accession>
<comment type="caution">
    <text evidence="2">The sequence shown here is derived from an EMBL/GenBank/DDBJ whole genome shotgun (WGS) entry which is preliminary data.</text>
</comment>
<protein>
    <submittedName>
        <fullName evidence="2">Uncharacterized protein</fullName>
    </submittedName>
</protein>
<feature type="compositionally biased region" description="Low complexity" evidence="1">
    <location>
        <begin position="8"/>
        <end position="32"/>
    </location>
</feature>
<evidence type="ECO:0000256" key="1">
    <source>
        <dbReference type="SAM" id="MobiDB-lite"/>
    </source>
</evidence>
<dbReference type="Proteomes" id="UP000295192">
    <property type="component" value="Unassembled WGS sequence"/>
</dbReference>
<evidence type="ECO:0000313" key="2">
    <source>
        <dbReference type="EMBL" id="TDG40863.1"/>
    </source>
</evidence>
<evidence type="ECO:0000313" key="3">
    <source>
        <dbReference type="Proteomes" id="UP000295192"/>
    </source>
</evidence>
<keyword evidence="3" id="KW-1185">Reference proteome</keyword>
<proteinExistence type="predicted"/>
<dbReference type="EMBL" id="LSRL02000467">
    <property type="protein sequence ID" value="TDG40863.1"/>
    <property type="molecule type" value="Genomic_DNA"/>
</dbReference>
<feature type="compositionally biased region" description="Low complexity" evidence="1">
    <location>
        <begin position="44"/>
        <end position="56"/>
    </location>
</feature>
<sequence>MDTVAIKTAPPHAPLAATTAQQQQQQLHRQTANSPATIGDSVYNNNNNNSNGNSNSIGAFFQTCK</sequence>
<feature type="non-terminal residue" evidence="2">
    <location>
        <position position="65"/>
    </location>
</feature>
<gene>
    <name evidence="2" type="ORF">AWZ03_012712</name>
</gene>
<feature type="region of interest" description="Disordered" evidence="1">
    <location>
        <begin position="1"/>
        <end position="65"/>
    </location>
</feature>
<reference evidence="2 3" key="1">
    <citation type="journal article" date="2019" name="J. Hered.">
        <title>An Improved Genome Assembly for Drosophila navojoa, the Basal Species in the mojavensis Cluster.</title>
        <authorList>
            <person name="Vanderlinde T."/>
            <person name="Dupim E.G."/>
            <person name="Nazario-Yepiz N.O."/>
            <person name="Carvalho A.B."/>
        </authorList>
    </citation>
    <scope>NUCLEOTIDE SEQUENCE [LARGE SCALE GENOMIC DNA]</scope>
    <source>
        <strain evidence="2">Navoj_Jal97</strain>
        <tissue evidence="2">Whole organism</tissue>
    </source>
</reference>